<gene>
    <name evidence="2" type="ORF">MOQ_006465</name>
</gene>
<keyword evidence="3" id="KW-1185">Reference proteome</keyword>
<dbReference type="AlphaFoldDB" id="K2MRQ0"/>
<feature type="compositionally biased region" description="Basic residues" evidence="1">
    <location>
        <begin position="132"/>
        <end position="147"/>
    </location>
</feature>
<dbReference type="EMBL" id="AHKC01012710">
    <property type="protein sequence ID" value="EKF29735.1"/>
    <property type="molecule type" value="Genomic_DNA"/>
</dbReference>
<name>K2MRQ0_TRYCR</name>
<evidence type="ECO:0000313" key="3">
    <source>
        <dbReference type="Proteomes" id="UP000007350"/>
    </source>
</evidence>
<accession>K2MRQ0</accession>
<organism evidence="2 3">
    <name type="scientific">Trypanosoma cruzi marinkellei</name>
    <dbReference type="NCBI Taxonomy" id="85056"/>
    <lineage>
        <taxon>Eukaryota</taxon>
        <taxon>Discoba</taxon>
        <taxon>Euglenozoa</taxon>
        <taxon>Kinetoplastea</taxon>
        <taxon>Metakinetoplastina</taxon>
        <taxon>Trypanosomatida</taxon>
        <taxon>Trypanosomatidae</taxon>
        <taxon>Trypanosoma</taxon>
        <taxon>Schizotrypanum</taxon>
    </lineage>
</organism>
<feature type="region of interest" description="Disordered" evidence="1">
    <location>
        <begin position="123"/>
        <end position="155"/>
    </location>
</feature>
<dbReference type="OrthoDB" id="242823at2759"/>
<protein>
    <submittedName>
        <fullName evidence="2">Uncharacterized protein</fullName>
    </submittedName>
</protein>
<sequence length="742" mass="83570">MSVDFMHTSGTNLRHHFESTTALRNAVLSKGDEYSNYERSILEEINELRRDPVAYSFVVESEATVGYPYVRDDPEPAECSEMTLEQLRVYIEDFRRERREAKEFLQHLQREWADAELAMKERWSAEDVERSKKSKRGSAPGRKQRGPVHKEEDYLGERQRAAQDLNEHYTQKAREAKSKMTQLERSCRWAVDGANLIIKCAHELREANAVPELEYSRSLTLAARDVGNEYHGASSIGLQSPQASFMSPFLPLSSMTGDEDRIRFPQLTSTASTRQGSSVLRSSIFPISSADEGRHTAVELKNSIRHDAGSVHDAAFMRKEENSERAPTPVLKVGTNSLHNEAPHSIQLHEVSSEYDSLAKLAMKACGKYGYYSSAIRGVQLCGAFSPRKMLIQMLLGTRVPQFTVPAPTAGSDSCELLTSSQKKQTKATPLLWANGRLLGIGWVRAITGTVSVTVLVATSFEELSLIHERQDFTLPQLHRILNSPRSAYTRTEETRPAVMHIQSSLGVQVVEPVAHPILVEKEQRVARLLVRADPNCVELTATVSCVLEAIPSIPLLDRELLLIQRSRDDIEKVEILLDTQTAWHRWSGHPLLVHMFERDKTARGVKSFKNIGFVRVILLQSGGDRFTDSRQCTSPSSTMEKDTAVISVPPLSVHKRYLGPMEVQAEPCGWPLVTVNFQELCATLIEPIRGKWIACGEMQHVAIQLPKVAHLDKSIKKVSVYCWRRNRRFLSGRRRVRLNSG</sequence>
<reference evidence="2 3" key="1">
    <citation type="journal article" date="2012" name="BMC Genomics">
        <title>Comparative genomic analysis of human infective Trypanosoma cruzi lineages with the bat-restricted subspecies T. cruzi marinkellei.</title>
        <authorList>
            <person name="Franzen O."/>
            <person name="Talavera-Lopez C."/>
            <person name="Ochaya S."/>
            <person name="Butler C.E."/>
            <person name="Messenger L.A."/>
            <person name="Lewis M.D."/>
            <person name="Llewellyn M.S."/>
            <person name="Marinkelle C.J."/>
            <person name="Tyler K.M."/>
            <person name="Miles M.A."/>
            <person name="Andersson B."/>
        </authorList>
    </citation>
    <scope>NUCLEOTIDE SEQUENCE [LARGE SCALE GENOMIC DNA]</scope>
    <source>
        <strain evidence="2 3">B7</strain>
    </source>
</reference>
<evidence type="ECO:0000256" key="1">
    <source>
        <dbReference type="SAM" id="MobiDB-lite"/>
    </source>
</evidence>
<comment type="caution">
    <text evidence="2">The sequence shown here is derived from an EMBL/GenBank/DDBJ whole genome shotgun (WGS) entry which is preliminary data.</text>
</comment>
<evidence type="ECO:0000313" key="2">
    <source>
        <dbReference type="EMBL" id="EKF29735.1"/>
    </source>
</evidence>
<proteinExistence type="predicted"/>
<dbReference type="Proteomes" id="UP000007350">
    <property type="component" value="Unassembled WGS sequence"/>
</dbReference>